<accession>A0A1L4BLI5</accession>
<evidence type="ECO:0000256" key="1">
    <source>
        <dbReference type="ARBA" id="ARBA00004555"/>
    </source>
</evidence>
<keyword evidence="3 4" id="KW-0175">Coiled coil</keyword>
<dbReference type="RefSeq" id="WP_235883020.1">
    <property type="nucleotide sequence ID" value="NZ_KX833209.1"/>
</dbReference>
<keyword evidence="2" id="KW-0333">Golgi apparatus</keyword>
<dbReference type="EMBL" id="KX833209">
    <property type="protein sequence ID" value="API82790.1"/>
    <property type="molecule type" value="Genomic_DNA"/>
</dbReference>
<evidence type="ECO:0000259" key="6">
    <source>
        <dbReference type="PROSITE" id="PS51688"/>
    </source>
</evidence>
<evidence type="ECO:0000256" key="4">
    <source>
        <dbReference type="SAM" id="Coils"/>
    </source>
</evidence>
<feature type="coiled-coil region" evidence="4">
    <location>
        <begin position="907"/>
        <end position="941"/>
    </location>
</feature>
<reference evidence="7" key="1">
    <citation type="submission" date="2016-09" db="EMBL/GenBank/DDBJ databases">
        <title>Whole genome sequence analysis of Salmonella Typhi isolated in Thailand before and after the introduction of a national immunization program.</title>
        <authorList>
            <person name="Dyson Z.A."/>
            <person name="Thanh D.P."/>
            <person name="Bodhidatta L."/>
            <person name="Mason C.J."/>
            <person name="Rabaa M.A."/>
            <person name="Vinh P.V."/>
            <person name="Thanh T.H."/>
            <person name="Thwaites G.E."/>
            <person name="Baker S."/>
            <person name="Holt K.E."/>
        </authorList>
    </citation>
    <scope>NUCLEOTIDE SEQUENCE</scope>
    <source>
        <strain evidence="7">Ty004</strain>
        <plasmid evidence="7">pTy004_01</plasmid>
    </source>
</reference>
<feature type="region of interest" description="Disordered" evidence="5">
    <location>
        <begin position="187"/>
        <end position="247"/>
    </location>
</feature>
<dbReference type="AlphaFoldDB" id="A0A1L4BLI5"/>
<comment type="subcellular location">
    <subcellularLocation>
        <location evidence="1">Golgi apparatus</location>
    </subcellularLocation>
</comment>
<evidence type="ECO:0000256" key="2">
    <source>
        <dbReference type="ARBA" id="ARBA00023034"/>
    </source>
</evidence>
<feature type="domain" description="Peptidase S74" evidence="6">
    <location>
        <begin position="824"/>
        <end position="928"/>
    </location>
</feature>
<name>A0A1L4BLI5_SALTI</name>
<dbReference type="Pfam" id="PF13884">
    <property type="entry name" value="Peptidase_S74"/>
    <property type="match status" value="1"/>
</dbReference>
<sequence length="955" mass="100960">MWYREGTISFTQGSNIVTGAGTAWNVTANGVLPGMIVIGPDNKLHEIKRVDSDTSMVLAEPYAGETQADVPCVIITTYEGDLTQFSARFTALMTRMSADSKAMRSWLTALDEVTLEAADGTEIKVKSLLQIVNEHNENQQWYRDHVDTIESESSKALAAAARSEAAAAEALNSKQAAAGSEANAKASENAAAASQQAAATSESNARASKEAAAASQTAALQSEQAAAASQNAAHQSEESAANSEASALASKEAASVSQTAAANSEQAAKASEAEAARYANDSLTYSNNAKASQDAAAESQASALESKNTAVASKDAAAASQAAAATSETNAAAHADTAKSEAEKAKQFADLLDVNNVLHKDQNLADLPDRSAARKTLQVQAVISRDPEINGTQGDYNSFTNPQSTYELRIANNGEWRVARNDNNSTSALSIGAGGTGATDVSRAKKNFELERFVQTSKSTVMRFGTFGLNLTSDGTWGVTQSRVSGWIPLGMAQGGTGATTLDSARINLNVDRLKQQDNGTFLQSKNGFYSLFIYDSGDWGFIESASAQVHPLKVNFGGTGATTVDGARHNLGLATNHSPVFAGIDLQGLNGTTSGIMVLRNRDAGGAQVSYSRIYHEIQAGVAKTTIQTTREGGGTNYFQIDEYGNIGNINAAVITSYACVGVAGSALGDKSLVLGDSDTGFRWGGDGVLQVMCNGRNIATCQANDFNMYGLLSIWPISDNANGIRVAGIRSGGANAMIGGQIQGGAFTAWRDRGAGMLCEITAKDAAVNVFKVVHWGDDWITGMDAVNWSSGGAETHLYVKGSQFIFDHAGNASCNQWISTSDIRLKAHLNDIENAKDKVRTLRGRTYYKRNNIVEDKYSYYEIEAGLVAQEVQEVLPEAVRKIGDTEFLGVNYGGVAALLVNAINEMIDDEDVQSKRIEALEDEVTALKSELTDLKVLVASLVKSPAILKGE</sequence>
<dbReference type="GO" id="GO:0007030">
    <property type="term" value="P:Golgi organization"/>
    <property type="evidence" value="ECO:0007669"/>
    <property type="project" value="TreeGrafter"/>
</dbReference>
<evidence type="ECO:0000313" key="7">
    <source>
        <dbReference type="EMBL" id="API82790.1"/>
    </source>
</evidence>
<protein>
    <recommendedName>
        <fullName evidence="6">Peptidase S74 domain-containing protein</fullName>
    </recommendedName>
</protein>
<dbReference type="PANTHER" id="PTHR18921">
    <property type="entry name" value="MYOSIN HEAVY CHAIN - RELATED"/>
    <property type="match status" value="1"/>
</dbReference>
<dbReference type="PROSITE" id="PS51688">
    <property type="entry name" value="ICA"/>
    <property type="match status" value="1"/>
</dbReference>
<dbReference type="GO" id="GO:0006888">
    <property type="term" value="P:endoplasmic reticulum to Golgi vesicle-mediated transport"/>
    <property type="evidence" value="ECO:0007669"/>
    <property type="project" value="TreeGrafter"/>
</dbReference>
<evidence type="ECO:0000256" key="3">
    <source>
        <dbReference type="ARBA" id="ARBA00023054"/>
    </source>
</evidence>
<dbReference type="InterPro" id="IPR030392">
    <property type="entry name" value="S74_ICA"/>
</dbReference>
<keyword evidence="7" id="KW-0614">Plasmid</keyword>
<dbReference type="GO" id="GO:0005737">
    <property type="term" value="C:cytoplasm"/>
    <property type="evidence" value="ECO:0007669"/>
    <property type="project" value="GOC"/>
</dbReference>
<geneLocation type="plasmid" evidence="7">
    <name>pTy004_01</name>
</geneLocation>
<organism evidence="7">
    <name type="scientific">Salmonella typhi</name>
    <dbReference type="NCBI Taxonomy" id="90370"/>
    <lineage>
        <taxon>Bacteria</taxon>
        <taxon>Pseudomonadati</taxon>
        <taxon>Pseudomonadota</taxon>
        <taxon>Gammaproteobacteria</taxon>
        <taxon>Enterobacterales</taxon>
        <taxon>Enterobacteriaceae</taxon>
        <taxon>Salmonella</taxon>
    </lineage>
</organism>
<dbReference type="GO" id="GO:0031267">
    <property type="term" value="F:small GTPase binding"/>
    <property type="evidence" value="ECO:0007669"/>
    <property type="project" value="TreeGrafter"/>
</dbReference>
<evidence type="ECO:0000256" key="5">
    <source>
        <dbReference type="SAM" id="MobiDB-lite"/>
    </source>
</evidence>
<dbReference type="PANTHER" id="PTHR18921:SF2">
    <property type="entry name" value="THYROID RECEPTOR-INTERACTING PROTEIN 11"/>
    <property type="match status" value="1"/>
</dbReference>
<proteinExistence type="predicted"/>